<dbReference type="Pfam" id="PF00535">
    <property type="entry name" value="Glycos_transf_2"/>
    <property type="match status" value="1"/>
</dbReference>
<proteinExistence type="predicted"/>
<dbReference type="InterPro" id="IPR001173">
    <property type="entry name" value="Glyco_trans_2-like"/>
</dbReference>
<dbReference type="RefSeq" id="WP_127706868.1">
    <property type="nucleotide sequence ID" value="NZ_SACK01000008.1"/>
</dbReference>
<dbReference type="InterPro" id="IPR050834">
    <property type="entry name" value="Glycosyltransf_2"/>
</dbReference>
<dbReference type="CDD" id="cd00761">
    <property type="entry name" value="Glyco_tranf_GTA_type"/>
    <property type="match status" value="1"/>
</dbReference>
<dbReference type="Gene3D" id="3.90.550.10">
    <property type="entry name" value="Spore Coat Polysaccharide Biosynthesis Protein SpsA, Chain A"/>
    <property type="match status" value="1"/>
</dbReference>
<reference evidence="2 3" key="1">
    <citation type="submission" date="2019-01" db="EMBL/GenBank/DDBJ databases">
        <authorList>
            <person name="Chen W.-M."/>
        </authorList>
    </citation>
    <scope>NUCLEOTIDE SEQUENCE [LARGE SCALE GENOMIC DNA]</scope>
    <source>
        <strain evidence="2 3">YBJ-36</strain>
    </source>
</reference>
<feature type="domain" description="Glycosyltransferase 2-like" evidence="1">
    <location>
        <begin position="5"/>
        <end position="174"/>
    </location>
</feature>
<evidence type="ECO:0000313" key="2">
    <source>
        <dbReference type="EMBL" id="RVT98356.1"/>
    </source>
</evidence>
<keyword evidence="3" id="KW-1185">Reference proteome</keyword>
<comment type="caution">
    <text evidence="2">The sequence shown here is derived from an EMBL/GenBank/DDBJ whole genome shotgun (WGS) entry which is preliminary data.</text>
</comment>
<dbReference type="InterPro" id="IPR029044">
    <property type="entry name" value="Nucleotide-diphossugar_trans"/>
</dbReference>
<keyword evidence="2" id="KW-0808">Transferase</keyword>
<name>A0A437ML72_9SPHI</name>
<evidence type="ECO:0000313" key="3">
    <source>
        <dbReference type="Proteomes" id="UP000282759"/>
    </source>
</evidence>
<dbReference type="OrthoDB" id="9815829at2"/>
<protein>
    <submittedName>
        <fullName evidence="2">Glycosyltransferase</fullName>
    </submittedName>
</protein>
<dbReference type="PANTHER" id="PTHR43685:SF2">
    <property type="entry name" value="GLYCOSYLTRANSFERASE 2-LIKE DOMAIN-CONTAINING PROTEIN"/>
    <property type="match status" value="1"/>
</dbReference>
<dbReference type="PANTHER" id="PTHR43685">
    <property type="entry name" value="GLYCOSYLTRANSFERASE"/>
    <property type="match status" value="1"/>
</dbReference>
<dbReference type="AlphaFoldDB" id="A0A437ML72"/>
<dbReference type="EMBL" id="SACK01000008">
    <property type="protein sequence ID" value="RVT98356.1"/>
    <property type="molecule type" value="Genomic_DNA"/>
</dbReference>
<gene>
    <name evidence="2" type="ORF">EOD41_16310</name>
</gene>
<dbReference type="GO" id="GO:0016740">
    <property type="term" value="F:transferase activity"/>
    <property type="evidence" value="ECO:0007669"/>
    <property type="project" value="UniProtKB-KW"/>
</dbReference>
<dbReference type="Proteomes" id="UP000282759">
    <property type="component" value="Unassembled WGS sequence"/>
</dbReference>
<organism evidence="2 3">
    <name type="scientific">Mucilaginibacter limnophilus</name>
    <dbReference type="NCBI Taxonomy" id="1932778"/>
    <lineage>
        <taxon>Bacteria</taxon>
        <taxon>Pseudomonadati</taxon>
        <taxon>Bacteroidota</taxon>
        <taxon>Sphingobacteriia</taxon>
        <taxon>Sphingobacteriales</taxon>
        <taxon>Sphingobacteriaceae</taxon>
        <taxon>Mucilaginibacter</taxon>
    </lineage>
</organism>
<evidence type="ECO:0000259" key="1">
    <source>
        <dbReference type="Pfam" id="PF00535"/>
    </source>
</evidence>
<sequence>MPQVSVIIPNYNHARYLRQRIDSILTQTYTNFEVIILDDCSTDNSKEIIETYRGNEKVSKILCNETNSGSPFTQWEKGIAEATGQWIWIAESDDYAGPNFLETLITLAGQYKSAGIVFCGSVWVDDKGNAGEDLSIHRQSFFRKGTDEISGYMSIQCTVQNVSSAIIRRDIAAEIISGIKQYKACGDWIFYVKLLQRADMAFNAQKLNYFRWYHHNLSRTARENNYWLTEGIHVLENIDLAKVKFSLKEFLRTVRFWQRQIKASNQAGKQKQGVLNSFIKRYIREKVTW</sequence>
<accession>A0A437ML72</accession>
<dbReference type="SUPFAM" id="SSF53448">
    <property type="entry name" value="Nucleotide-diphospho-sugar transferases"/>
    <property type="match status" value="1"/>
</dbReference>